<dbReference type="Gene3D" id="1.10.150.20">
    <property type="entry name" value="5' to 3' exonuclease, C-terminal subdomain"/>
    <property type="match status" value="1"/>
</dbReference>
<evidence type="ECO:0000313" key="1">
    <source>
        <dbReference type="EMBL" id="CAK99124.1"/>
    </source>
</evidence>
<protein>
    <submittedName>
        <fullName evidence="1">Uncharacterized protein</fullName>
    </submittedName>
</protein>
<organism evidence="1">
    <name type="scientific">Spiroplasma citri</name>
    <dbReference type="NCBI Taxonomy" id="2133"/>
    <lineage>
        <taxon>Bacteria</taxon>
        <taxon>Bacillati</taxon>
        <taxon>Mycoplasmatota</taxon>
        <taxon>Mollicutes</taxon>
        <taxon>Entomoplasmatales</taxon>
        <taxon>Spiroplasmataceae</taxon>
        <taxon>Spiroplasma</taxon>
    </lineage>
</organism>
<dbReference type="AlphaFoldDB" id="Q14N05"/>
<name>Q14N05_SPICI</name>
<reference evidence="1" key="1">
    <citation type="journal article" date="2010" name="Appl. Environ. Microbiol.">
        <title>Partial chromosome sequence of Spiroplasma citri reveals extensive viral invasion and important gene decay.</title>
        <authorList>
            <person name="Carle P."/>
            <person name="Saillard C."/>
            <person name="Carrere N."/>
            <person name="Carrere S."/>
            <person name="Duret S."/>
            <person name="Eveillard S."/>
            <person name="Gaurivaud P."/>
            <person name="Gourgues G."/>
            <person name="Gouzy J."/>
            <person name="Salar P."/>
            <person name="Verdin E."/>
            <person name="Breton M."/>
            <person name="Blanchard A."/>
            <person name="Laigret F."/>
            <person name="Bove J.M."/>
            <person name="Renaudin J."/>
            <person name="Foissac X."/>
        </authorList>
    </citation>
    <scope>NUCLEOTIDE SEQUENCE</scope>
    <source>
        <strain evidence="1">GII3-3X</strain>
    </source>
</reference>
<dbReference type="EMBL" id="AM285308">
    <property type="protein sequence ID" value="CAK99124.1"/>
    <property type="molecule type" value="Genomic_DNA"/>
</dbReference>
<gene>
    <name evidence="1" type="ORF">SPICI07_046</name>
</gene>
<accession>Q14N05</accession>
<sequence>MGIGKQATHRLNEIGIHTIKVLAEFTDITTLEIILGKQAYGFVERANGGGKQQLSFEHNQLKNKLVMKQVLNMT</sequence>
<proteinExistence type="predicted"/>